<evidence type="ECO:0000256" key="2">
    <source>
        <dbReference type="ARBA" id="ARBA00004496"/>
    </source>
</evidence>
<evidence type="ECO:0000313" key="16">
    <source>
        <dbReference type="Proteomes" id="UP000623129"/>
    </source>
</evidence>
<keyword evidence="5" id="KW-0677">Repeat</keyword>
<dbReference type="PANTHER" id="PTHR24012">
    <property type="entry name" value="RNA BINDING PROTEIN"/>
    <property type="match status" value="1"/>
</dbReference>
<dbReference type="InterPro" id="IPR006515">
    <property type="entry name" value="PABP_1234"/>
</dbReference>
<dbReference type="Pfam" id="PF00076">
    <property type="entry name" value="RRM_1"/>
    <property type="match status" value="4"/>
</dbReference>
<dbReference type="AlphaFoldDB" id="A0A833QN98"/>
<feature type="domain" description="RRM" evidence="13">
    <location>
        <begin position="330"/>
        <end position="407"/>
    </location>
</feature>
<evidence type="ECO:0000256" key="5">
    <source>
        <dbReference type="ARBA" id="ARBA00022737"/>
    </source>
</evidence>
<feature type="domain" description="RRM" evidence="13">
    <location>
        <begin position="29"/>
        <end position="107"/>
    </location>
</feature>
<comment type="similarity">
    <text evidence="3 11">Belongs to the polyadenylate-binding protein type-1 family.</text>
</comment>
<dbReference type="GO" id="GO:0003723">
    <property type="term" value="F:RNA binding"/>
    <property type="evidence" value="ECO:0007669"/>
    <property type="project" value="UniProtKB-UniRule"/>
</dbReference>
<dbReference type="CDD" id="cd12380">
    <property type="entry name" value="RRM3_I_PABPs"/>
    <property type="match status" value="1"/>
</dbReference>
<dbReference type="SMART" id="SM00517">
    <property type="entry name" value="PolyA"/>
    <property type="match status" value="1"/>
</dbReference>
<dbReference type="InterPro" id="IPR035979">
    <property type="entry name" value="RBD_domain_sf"/>
</dbReference>
<protein>
    <recommendedName>
        <fullName evidence="11">Polyadenylate-binding protein</fullName>
        <shortName evidence="11">PABP</shortName>
    </recommendedName>
</protein>
<dbReference type="InterPro" id="IPR000504">
    <property type="entry name" value="RRM_dom"/>
</dbReference>
<evidence type="ECO:0000259" key="14">
    <source>
        <dbReference type="PROSITE" id="PS51309"/>
    </source>
</evidence>
<dbReference type="OrthoDB" id="19742at2759"/>
<dbReference type="Gene3D" id="1.10.1900.10">
    <property type="entry name" value="c-terminal domain of poly(a) binding protein"/>
    <property type="match status" value="1"/>
</dbReference>
<dbReference type="SMART" id="SM00361">
    <property type="entry name" value="RRM_1"/>
    <property type="match status" value="3"/>
</dbReference>
<evidence type="ECO:0000256" key="4">
    <source>
        <dbReference type="ARBA" id="ARBA00022490"/>
    </source>
</evidence>
<feature type="domain" description="RRM" evidence="13">
    <location>
        <begin position="211"/>
        <end position="288"/>
    </location>
</feature>
<gene>
    <name evidence="15" type="ORF">FCM35_KLT09138</name>
</gene>
<feature type="domain" description="PABC" evidence="14">
    <location>
        <begin position="529"/>
        <end position="606"/>
    </location>
</feature>
<feature type="region of interest" description="Disordered" evidence="12">
    <location>
        <begin position="1"/>
        <end position="28"/>
    </location>
</feature>
<dbReference type="PROSITE" id="PS51309">
    <property type="entry name" value="PABC"/>
    <property type="match status" value="1"/>
</dbReference>
<keyword evidence="8" id="KW-0539">Nucleus</keyword>
<dbReference type="SMART" id="SM00360">
    <property type="entry name" value="RRM"/>
    <property type="match status" value="4"/>
</dbReference>
<sequence length="636" mass="70321">MSQTQELSPRSEENTSPGASGGAVQNPSTSLYVGDLEESVTDSQLFEVFCEVGQVVSVRVCRDVSSRKSLGYAYVNFNEASDAAKALEALNFTPINGKPIRVMHSNRDPSSRQINEANLFVKNLDKSVTNLLLYKTFSPYGHILSCKVATDLTAQSKGYGFVQFDSVESARNAIKSLNGTALDGKRIFVGPFVAKEDRESTSNPSGSNKFNNVFVKNLSEPTNENDLIDIFGKFGKITSAIVMREGDGKSKCFGFVNFENPDDALAAVEDLNGKIFDGKEWFVGKAMKKSEREREREMKRSERGMPEGNATYINQNQNQNHRSNHNQLNNNLYLKNLEENVTDDDLKELFSTFGTVTSAKVMREPNGHSRGVGFVAFESQNNASRALGEMNGKLIRNRPLYVAFAQRKEDRRARLQDQYAMMPQMPMAPHPVGPRMPMYPHSMGQPMFFAPPPPFIPPQVNLAGYGFQQPIVPGMRGGPMPPFMPMVPQGQRGPRARRVPHKAGHQWGPLPIVSSAPNQMVGGGTNGNMQGSLASALAKSTPDQQRIILGERLFPLVAELEHEMAAKITGMLLEMDRDEILHLLESPDELKLKVEEAVRVLRSVVHSHMPSDQFNSLSLDEHSDRLASLSLSEGVV</sequence>
<dbReference type="FunFam" id="3.30.70.330:FF:000648">
    <property type="entry name" value="Polyadenylate-binding protein"/>
    <property type="match status" value="1"/>
</dbReference>
<keyword evidence="7 10" id="KW-0694">RNA-binding</keyword>
<keyword evidence="6" id="KW-0810">Translation regulation</keyword>
<evidence type="ECO:0000256" key="1">
    <source>
        <dbReference type="ARBA" id="ARBA00004123"/>
    </source>
</evidence>
<evidence type="ECO:0000259" key="13">
    <source>
        <dbReference type="PROSITE" id="PS50102"/>
    </source>
</evidence>
<evidence type="ECO:0000256" key="12">
    <source>
        <dbReference type="SAM" id="MobiDB-lite"/>
    </source>
</evidence>
<evidence type="ECO:0000256" key="9">
    <source>
        <dbReference type="ARBA" id="ARBA00054110"/>
    </source>
</evidence>
<comment type="caution">
    <text evidence="15">The sequence shown here is derived from an EMBL/GenBank/DDBJ whole genome shotgun (WGS) entry which is preliminary data.</text>
</comment>
<dbReference type="GO" id="GO:0006417">
    <property type="term" value="P:regulation of translation"/>
    <property type="evidence" value="ECO:0007669"/>
    <property type="project" value="UniProtKB-KW"/>
</dbReference>
<dbReference type="Gene3D" id="3.30.70.330">
    <property type="match status" value="4"/>
</dbReference>
<dbReference type="GO" id="GO:0005634">
    <property type="term" value="C:nucleus"/>
    <property type="evidence" value="ECO:0007669"/>
    <property type="project" value="UniProtKB-SubCell"/>
</dbReference>
<dbReference type="NCBIfam" id="TIGR01628">
    <property type="entry name" value="PABP-1234"/>
    <property type="match status" value="1"/>
</dbReference>
<keyword evidence="16" id="KW-1185">Reference proteome</keyword>
<dbReference type="SUPFAM" id="SSF54928">
    <property type="entry name" value="RNA-binding domain, RBD"/>
    <property type="match status" value="3"/>
</dbReference>
<dbReference type="FunFam" id="3.30.70.330:FF:000239">
    <property type="entry name" value="Polyadenylate-binding protein"/>
    <property type="match status" value="1"/>
</dbReference>
<reference evidence="15" key="1">
    <citation type="submission" date="2020-01" db="EMBL/GenBank/DDBJ databases">
        <title>Genome sequence of Kobresia littledalei, the first chromosome-level genome in the family Cyperaceae.</title>
        <authorList>
            <person name="Qu G."/>
        </authorList>
    </citation>
    <scope>NUCLEOTIDE SEQUENCE</scope>
    <source>
        <strain evidence="15">C.B.Clarke</strain>
        <tissue evidence="15">Leaf</tissue>
    </source>
</reference>
<dbReference type="GO" id="GO:0005737">
    <property type="term" value="C:cytoplasm"/>
    <property type="evidence" value="ECO:0007669"/>
    <property type="project" value="UniProtKB-SubCell"/>
</dbReference>
<evidence type="ECO:0000256" key="6">
    <source>
        <dbReference type="ARBA" id="ARBA00022845"/>
    </source>
</evidence>
<feature type="region of interest" description="Disordered" evidence="12">
    <location>
        <begin position="490"/>
        <end position="513"/>
    </location>
</feature>
<comment type="subcellular location">
    <subcellularLocation>
        <location evidence="2 11">Cytoplasm</location>
    </subcellularLocation>
    <subcellularLocation>
        <location evidence="1">Nucleus</location>
    </subcellularLocation>
</comment>
<dbReference type="GO" id="GO:1990904">
    <property type="term" value="C:ribonucleoprotein complex"/>
    <property type="evidence" value="ECO:0007669"/>
    <property type="project" value="InterPro"/>
</dbReference>
<dbReference type="PROSITE" id="PS50102">
    <property type="entry name" value="RRM"/>
    <property type="match status" value="4"/>
</dbReference>
<feature type="domain" description="RRM" evidence="13">
    <location>
        <begin position="117"/>
        <end position="189"/>
    </location>
</feature>
<evidence type="ECO:0000256" key="10">
    <source>
        <dbReference type="PROSITE-ProRule" id="PRU00176"/>
    </source>
</evidence>
<evidence type="ECO:0000256" key="11">
    <source>
        <dbReference type="RuleBase" id="RU362004"/>
    </source>
</evidence>
<feature type="compositionally biased region" description="Basic residues" evidence="12">
    <location>
        <begin position="494"/>
        <end position="504"/>
    </location>
</feature>
<evidence type="ECO:0000256" key="8">
    <source>
        <dbReference type="ARBA" id="ARBA00023242"/>
    </source>
</evidence>
<dbReference type="FunFam" id="3.30.70.330:FF:000651">
    <property type="entry name" value="Poly(A) binding protein cytoplasmic 1 like"/>
    <property type="match status" value="2"/>
</dbReference>
<organism evidence="15 16">
    <name type="scientific">Carex littledalei</name>
    <dbReference type="NCBI Taxonomy" id="544730"/>
    <lineage>
        <taxon>Eukaryota</taxon>
        <taxon>Viridiplantae</taxon>
        <taxon>Streptophyta</taxon>
        <taxon>Embryophyta</taxon>
        <taxon>Tracheophyta</taxon>
        <taxon>Spermatophyta</taxon>
        <taxon>Magnoliopsida</taxon>
        <taxon>Liliopsida</taxon>
        <taxon>Poales</taxon>
        <taxon>Cyperaceae</taxon>
        <taxon>Cyperoideae</taxon>
        <taxon>Cariceae</taxon>
        <taxon>Carex</taxon>
        <taxon>Carex subgen. Euthyceras</taxon>
    </lineage>
</organism>
<dbReference type="InterPro" id="IPR002343">
    <property type="entry name" value="Hud_Sxl_RNA"/>
</dbReference>
<dbReference type="EMBL" id="SWLB01000019">
    <property type="protein sequence ID" value="KAF3326058.1"/>
    <property type="molecule type" value="Genomic_DNA"/>
</dbReference>
<evidence type="ECO:0000256" key="7">
    <source>
        <dbReference type="ARBA" id="ARBA00022884"/>
    </source>
</evidence>
<evidence type="ECO:0000256" key="3">
    <source>
        <dbReference type="ARBA" id="ARBA00008557"/>
    </source>
</evidence>
<comment type="function">
    <text evidence="9">Binds the poly(A) tail of mRNA. Appears to be an important mediator of the multiple roles of the poly(A) tail in mRNA biogenesis, stability and translation.</text>
</comment>
<dbReference type="InterPro" id="IPR012677">
    <property type="entry name" value="Nucleotide-bd_a/b_plait_sf"/>
</dbReference>
<accession>A0A833QN98</accession>
<dbReference type="Pfam" id="PF00658">
    <property type="entry name" value="MLLE"/>
    <property type="match status" value="1"/>
</dbReference>
<evidence type="ECO:0000313" key="15">
    <source>
        <dbReference type="EMBL" id="KAF3326058.1"/>
    </source>
</evidence>
<dbReference type="PRINTS" id="PR00961">
    <property type="entry name" value="HUDSXLRNA"/>
</dbReference>
<dbReference type="Proteomes" id="UP000623129">
    <property type="component" value="Unassembled WGS sequence"/>
</dbReference>
<dbReference type="InterPro" id="IPR036053">
    <property type="entry name" value="PABP-dom"/>
</dbReference>
<proteinExistence type="inferred from homology"/>
<dbReference type="SUPFAM" id="SSF63570">
    <property type="entry name" value="PABC (PABP) domain"/>
    <property type="match status" value="1"/>
</dbReference>
<keyword evidence="4 11" id="KW-0963">Cytoplasm</keyword>
<name>A0A833QN98_9POAL</name>
<dbReference type="InterPro" id="IPR003954">
    <property type="entry name" value="RRM_euk-type"/>
</dbReference>
<dbReference type="InterPro" id="IPR002004">
    <property type="entry name" value="PABP_HYD_C"/>
</dbReference>